<evidence type="ECO:0000313" key="2">
    <source>
        <dbReference type="Proteomes" id="UP000828390"/>
    </source>
</evidence>
<comment type="caution">
    <text evidence="1">The sequence shown here is derived from an EMBL/GenBank/DDBJ whole genome shotgun (WGS) entry which is preliminary data.</text>
</comment>
<gene>
    <name evidence="1" type="ORF">DPMN_165260</name>
</gene>
<protein>
    <submittedName>
        <fullName evidence="1">Uncharacterized protein</fullName>
    </submittedName>
</protein>
<dbReference type="AlphaFoldDB" id="A0A9D4EZY3"/>
<evidence type="ECO:0000313" key="1">
    <source>
        <dbReference type="EMBL" id="KAH3787140.1"/>
    </source>
</evidence>
<proteinExistence type="predicted"/>
<reference evidence="1" key="1">
    <citation type="journal article" date="2019" name="bioRxiv">
        <title>The Genome of the Zebra Mussel, Dreissena polymorpha: A Resource for Invasive Species Research.</title>
        <authorList>
            <person name="McCartney M.A."/>
            <person name="Auch B."/>
            <person name="Kono T."/>
            <person name="Mallez S."/>
            <person name="Zhang Y."/>
            <person name="Obille A."/>
            <person name="Becker A."/>
            <person name="Abrahante J.E."/>
            <person name="Garbe J."/>
            <person name="Badalamenti J.P."/>
            <person name="Herman A."/>
            <person name="Mangelson H."/>
            <person name="Liachko I."/>
            <person name="Sullivan S."/>
            <person name="Sone E.D."/>
            <person name="Koren S."/>
            <person name="Silverstein K.A.T."/>
            <person name="Beckman K.B."/>
            <person name="Gohl D.M."/>
        </authorList>
    </citation>
    <scope>NUCLEOTIDE SEQUENCE</scope>
    <source>
        <strain evidence="1">Duluth1</strain>
        <tissue evidence="1">Whole animal</tissue>
    </source>
</reference>
<sequence length="107" mass="12052">MLQITPTRRRRTEQSLYYEVLSRQLLKSYYAAREIDLRFEENPYPETCVCRSSRNMLKFTPATDATRSLRCTEWFCLDGCLGPPTGYFTTAASTGVAGGGIALAEPI</sequence>
<organism evidence="1 2">
    <name type="scientific">Dreissena polymorpha</name>
    <name type="common">Zebra mussel</name>
    <name type="synonym">Mytilus polymorpha</name>
    <dbReference type="NCBI Taxonomy" id="45954"/>
    <lineage>
        <taxon>Eukaryota</taxon>
        <taxon>Metazoa</taxon>
        <taxon>Spiralia</taxon>
        <taxon>Lophotrochozoa</taxon>
        <taxon>Mollusca</taxon>
        <taxon>Bivalvia</taxon>
        <taxon>Autobranchia</taxon>
        <taxon>Heteroconchia</taxon>
        <taxon>Euheterodonta</taxon>
        <taxon>Imparidentia</taxon>
        <taxon>Neoheterodontei</taxon>
        <taxon>Myida</taxon>
        <taxon>Dreissenoidea</taxon>
        <taxon>Dreissenidae</taxon>
        <taxon>Dreissena</taxon>
    </lineage>
</organism>
<dbReference type="Proteomes" id="UP000828390">
    <property type="component" value="Unassembled WGS sequence"/>
</dbReference>
<dbReference type="EMBL" id="JAIWYP010000008">
    <property type="protein sequence ID" value="KAH3787140.1"/>
    <property type="molecule type" value="Genomic_DNA"/>
</dbReference>
<keyword evidence="2" id="KW-1185">Reference proteome</keyword>
<accession>A0A9D4EZY3</accession>
<name>A0A9D4EZY3_DREPO</name>
<reference evidence="1" key="2">
    <citation type="submission" date="2020-11" db="EMBL/GenBank/DDBJ databases">
        <authorList>
            <person name="McCartney M.A."/>
            <person name="Auch B."/>
            <person name="Kono T."/>
            <person name="Mallez S."/>
            <person name="Becker A."/>
            <person name="Gohl D.M."/>
            <person name="Silverstein K.A.T."/>
            <person name="Koren S."/>
            <person name="Bechman K.B."/>
            <person name="Herman A."/>
            <person name="Abrahante J.E."/>
            <person name="Garbe J."/>
        </authorList>
    </citation>
    <scope>NUCLEOTIDE SEQUENCE</scope>
    <source>
        <strain evidence="1">Duluth1</strain>
        <tissue evidence="1">Whole animal</tissue>
    </source>
</reference>